<comment type="similarity">
    <text evidence="1">Belongs to the aldo/keto reductase family.</text>
</comment>
<keyword evidence="5" id="KW-0732">Signal</keyword>
<keyword evidence="4" id="KW-0472">Membrane</keyword>
<feature type="transmembrane region" description="Helical" evidence="4">
    <location>
        <begin position="73"/>
        <end position="92"/>
    </location>
</feature>
<feature type="chain" id="PRO_5008146833" evidence="5">
    <location>
        <begin position="24"/>
        <end position="546"/>
    </location>
</feature>
<keyword evidence="3" id="KW-0560">Oxidoreductase</keyword>
<evidence type="ECO:0000313" key="7">
    <source>
        <dbReference type="Proteomes" id="UP000050741"/>
    </source>
</evidence>
<keyword evidence="4" id="KW-0812">Transmembrane</keyword>
<proteinExistence type="inferred from homology"/>
<evidence type="ECO:0000259" key="6">
    <source>
        <dbReference type="Pfam" id="PF00248"/>
    </source>
</evidence>
<keyword evidence="2" id="KW-0521">NADP</keyword>
<dbReference type="SUPFAM" id="SSF51430">
    <property type="entry name" value="NAD(P)-linked oxidoreductase"/>
    <property type="match status" value="1"/>
</dbReference>
<dbReference type="PRINTS" id="PR00069">
    <property type="entry name" value="ALDKETRDTASE"/>
</dbReference>
<dbReference type="PANTHER" id="PTHR43827:SF3">
    <property type="entry name" value="NADP-DEPENDENT OXIDOREDUCTASE DOMAIN-CONTAINING PROTEIN"/>
    <property type="match status" value="1"/>
</dbReference>
<keyword evidence="7" id="KW-1185">Reference proteome</keyword>
<dbReference type="InterPro" id="IPR036812">
    <property type="entry name" value="NAD(P)_OxRdtase_dom_sf"/>
</dbReference>
<feature type="transmembrane region" description="Helical" evidence="4">
    <location>
        <begin position="112"/>
        <end position="137"/>
    </location>
</feature>
<dbReference type="GO" id="GO:0016616">
    <property type="term" value="F:oxidoreductase activity, acting on the CH-OH group of donors, NAD or NADP as acceptor"/>
    <property type="evidence" value="ECO:0007669"/>
    <property type="project" value="UniProtKB-ARBA"/>
</dbReference>
<feature type="domain" description="NADP-dependent oxidoreductase" evidence="6">
    <location>
        <begin position="225"/>
        <end position="497"/>
    </location>
</feature>
<accession>A0A183BYU2</accession>
<dbReference type="Pfam" id="PF00248">
    <property type="entry name" value="Aldo_ket_red"/>
    <property type="match status" value="1"/>
</dbReference>
<dbReference type="Proteomes" id="UP000050741">
    <property type="component" value="Unassembled WGS sequence"/>
</dbReference>
<feature type="transmembrane region" description="Helical" evidence="4">
    <location>
        <begin position="33"/>
        <end position="53"/>
    </location>
</feature>
<dbReference type="InterPro" id="IPR023210">
    <property type="entry name" value="NADP_OxRdtase_dom"/>
</dbReference>
<dbReference type="WBParaSite" id="GPLIN_000578200">
    <property type="protein sequence ID" value="GPLIN_000578200"/>
    <property type="gene ID" value="GPLIN_000578200"/>
</dbReference>
<sequence length="546" mass="62353">MRSGVQKFLLIVIAVLMCSQFLGCCINLAEKKYFTAGASAFAFLSVAHLFYMYLAQCKQWTHNWTVCRFKLHWALSLFLCILTLNTLVHVVVALQDGKKKFKEKLEENNENLWAICNRLFAALWWNVSVCISICYIYKQVHKRSIFQRNRRCRNVVNLIRTSQIGVDKICAKKTYPMAQGQLYFAASVDEIIEPLLKMDKSKVPYIKLSNGIELPSLTVVPLLNLDPEQKSQVFRAAISAGYSHIDLSNVRIGTPSLISAIMDDLGHLHTDCENLFLTAKLVAEDDLDGMKQKFADLLNYCGRRDKQDKKDIINNNTMPTNILEDQLEQGQQGRTAAAKHIDTLMKAWHFAEQLYMEGKVKALGVSRTDIKLVKQLCERVQIRPHCWQIDLAPLMANFDDVLELCKHQKLTPIIRANAMGASSKFGSQQQRGFYHTLLREMANKYGKSATQVLCRWLYQRDMAVVCSCATANRIGDQTNIFDFRISPEDMRRLNGLYNRNSIPSPYQLPQKASTSERSRHLIYACRHSADLDLQSGQNLMSYRDAP</sequence>
<dbReference type="PANTHER" id="PTHR43827">
    <property type="entry name" value="2,5-DIKETO-D-GLUCONIC ACID REDUCTASE"/>
    <property type="match status" value="1"/>
</dbReference>
<reference evidence="8" key="2">
    <citation type="submission" date="2016-06" db="UniProtKB">
        <authorList>
            <consortium name="WormBaseParasite"/>
        </authorList>
    </citation>
    <scope>IDENTIFICATION</scope>
</reference>
<dbReference type="Gene3D" id="3.20.20.100">
    <property type="entry name" value="NADP-dependent oxidoreductase domain"/>
    <property type="match status" value="1"/>
</dbReference>
<evidence type="ECO:0000256" key="5">
    <source>
        <dbReference type="SAM" id="SignalP"/>
    </source>
</evidence>
<evidence type="ECO:0000256" key="3">
    <source>
        <dbReference type="ARBA" id="ARBA00023002"/>
    </source>
</evidence>
<evidence type="ECO:0000313" key="8">
    <source>
        <dbReference type="WBParaSite" id="GPLIN_000578200"/>
    </source>
</evidence>
<evidence type="ECO:0000256" key="4">
    <source>
        <dbReference type="SAM" id="Phobius"/>
    </source>
</evidence>
<feature type="signal peptide" evidence="5">
    <location>
        <begin position="1"/>
        <end position="23"/>
    </location>
</feature>
<evidence type="ECO:0000256" key="2">
    <source>
        <dbReference type="ARBA" id="ARBA00022857"/>
    </source>
</evidence>
<dbReference type="AlphaFoldDB" id="A0A183BYU2"/>
<name>A0A183BYU2_GLOPA</name>
<evidence type="ECO:0000256" key="1">
    <source>
        <dbReference type="ARBA" id="ARBA00007905"/>
    </source>
</evidence>
<reference evidence="7" key="1">
    <citation type="submission" date="2014-05" db="EMBL/GenBank/DDBJ databases">
        <title>The genome and life-stage specific transcriptomes of Globodera pallida elucidate key aspects of plant parasitism by a cyst nematode.</title>
        <authorList>
            <person name="Cotton J.A."/>
            <person name="Lilley C.J."/>
            <person name="Jones L.M."/>
            <person name="Kikuchi T."/>
            <person name="Reid A.J."/>
            <person name="Thorpe P."/>
            <person name="Tsai I.J."/>
            <person name="Beasley H."/>
            <person name="Blok V."/>
            <person name="Cock P.J.A."/>
            <person name="Van den Akker S.E."/>
            <person name="Holroyd N."/>
            <person name="Hunt M."/>
            <person name="Mantelin S."/>
            <person name="Naghra H."/>
            <person name="Pain A."/>
            <person name="Palomares-Rius J.E."/>
            <person name="Zarowiecki M."/>
            <person name="Berriman M."/>
            <person name="Jones J.T."/>
            <person name="Urwin P.E."/>
        </authorList>
    </citation>
    <scope>NUCLEOTIDE SEQUENCE [LARGE SCALE GENOMIC DNA]</scope>
    <source>
        <strain evidence="7">Lindley</strain>
    </source>
</reference>
<protein>
    <submittedName>
        <fullName evidence="8">Aldo_ket_red domain-containing protein</fullName>
    </submittedName>
</protein>
<organism evidence="7 8">
    <name type="scientific">Globodera pallida</name>
    <name type="common">Potato cyst nematode worm</name>
    <name type="synonym">Heterodera pallida</name>
    <dbReference type="NCBI Taxonomy" id="36090"/>
    <lineage>
        <taxon>Eukaryota</taxon>
        <taxon>Metazoa</taxon>
        <taxon>Ecdysozoa</taxon>
        <taxon>Nematoda</taxon>
        <taxon>Chromadorea</taxon>
        <taxon>Rhabditida</taxon>
        <taxon>Tylenchina</taxon>
        <taxon>Tylenchomorpha</taxon>
        <taxon>Tylenchoidea</taxon>
        <taxon>Heteroderidae</taxon>
        <taxon>Heteroderinae</taxon>
        <taxon>Globodera</taxon>
    </lineage>
</organism>
<keyword evidence="4" id="KW-1133">Transmembrane helix</keyword>
<dbReference type="InterPro" id="IPR020471">
    <property type="entry name" value="AKR"/>
</dbReference>